<feature type="transmembrane region" description="Helical" evidence="2">
    <location>
        <begin position="18"/>
        <end position="35"/>
    </location>
</feature>
<evidence type="ECO:0000313" key="3">
    <source>
        <dbReference type="EMBL" id="CAH1002660.1"/>
    </source>
</evidence>
<accession>A0ABM9B5I8</accession>
<dbReference type="Gene3D" id="3.30.450.20">
    <property type="entry name" value="PAS domain"/>
    <property type="match status" value="1"/>
</dbReference>
<feature type="coiled-coil region" evidence="1">
    <location>
        <begin position="50"/>
        <end position="84"/>
    </location>
</feature>
<dbReference type="Proteomes" id="UP000837803">
    <property type="component" value="Unassembled WGS sequence"/>
</dbReference>
<proteinExistence type="predicted"/>
<keyword evidence="2" id="KW-0812">Transmembrane</keyword>
<evidence type="ECO:0000256" key="1">
    <source>
        <dbReference type="SAM" id="Coils"/>
    </source>
</evidence>
<evidence type="ECO:0000256" key="2">
    <source>
        <dbReference type="SAM" id="Phobius"/>
    </source>
</evidence>
<name>A0ABM9B5I8_9BACT</name>
<keyword evidence="2" id="KW-0472">Membrane</keyword>
<gene>
    <name evidence="3" type="ORF">LEM8419_03532</name>
</gene>
<protein>
    <submittedName>
        <fullName evidence="3">Uncharacterized protein</fullName>
    </submittedName>
</protein>
<dbReference type="SUPFAM" id="SSF55785">
    <property type="entry name" value="PYP-like sensor domain (PAS domain)"/>
    <property type="match status" value="1"/>
</dbReference>
<dbReference type="InterPro" id="IPR035965">
    <property type="entry name" value="PAS-like_dom_sf"/>
</dbReference>
<reference evidence="3" key="1">
    <citation type="submission" date="2021-12" db="EMBL/GenBank/DDBJ databases">
        <authorList>
            <person name="Rodrigo-Torres L."/>
            <person name="Arahal R. D."/>
            <person name="Lucena T."/>
        </authorList>
    </citation>
    <scope>NUCLEOTIDE SEQUENCE</scope>
    <source>
        <strain evidence="3">CECT 8419</strain>
    </source>
</reference>
<keyword evidence="4" id="KW-1185">Reference proteome</keyword>
<sequence>MPFKSIIDGALNIFSNRGLAGLIALVLIILAYILAPEARTWIRESREQDAKDRIVRMDFAERQYEKLEAQVVRLETRADVQSLQIARLTVQLEEASAGDKSAPVAIWRLTKYFHIDEVNDVFVDLILRPYGITREDAIGKSWSEVFREHPQALRAAAEYEQTDVMVQRSGKPYVDDSLYTIAADGSKQYWRVTKWAVYVRGNFRGIKGVATPL</sequence>
<keyword evidence="1" id="KW-0175">Coiled coil</keyword>
<dbReference type="RefSeq" id="WP_238752484.1">
    <property type="nucleotide sequence ID" value="NZ_CAKLPZ010000007.1"/>
</dbReference>
<comment type="caution">
    <text evidence="3">The sequence shown here is derived from an EMBL/GenBank/DDBJ whole genome shotgun (WGS) entry which is preliminary data.</text>
</comment>
<dbReference type="EMBL" id="CAKLPZ010000007">
    <property type="protein sequence ID" value="CAH1002660.1"/>
    <property type="molecule type" value="Genomic_DNA"/>
</dbReference>
<keyword evidence="2" id="KW-1133">Transmembrane helix</keyword>
<organism evidence="3 4">
    <name type="scientific">Neolewinella maritima</name>
    <dbReference type="NCBI Taxonomy" id="1383882"/>
    <lineage>
        <taxon>Bacteria</taxon>
        <taxon>Pseudomonadati</taxon>
        <taxon>Bacteroidota</taxon>
        <taxon>Saprospiria</taxon>
        <taxon>Saprospirales</taxon>
        <taxon>Lewinellaceae</taxon>
        <taxon>Neolewinella</taxon>
    </lineage>
</organism>
<evidence type="ECO:0000313" key="4">
    <source>
        <dbReference type="Proteomes" id="UP000837803"/>
    </source>
</evidence>